<keyword evidence="2" id="KW-1185">Reference proteome</keyword>
<dbReference type="EMBL" id="JAHDVG010000479">
    <property type="protein sequence ID" value="KAH1174656.1"/>
    <property type="molecule type" value="Genomic_DNA"/>
</dbReference>
<dbReference type="Proteomes" id="UP000827986">
    <property type="component" value="Unassembled WGS sequence"/>
</dbReference>
<proteinExistence type="predicted"/>
<gene>
    <name evidence="1" type="ORF">KIL84_008647</name>
</gene>
<protein>
    <submittedName>
        <fullName evidence="1">Uncharacterized protein</fullName>
    </submittedName>
</protein>
<organism evidence="1 2">
    <name type="scientific">Mauremys mutica</name>
    <name type="common">yellowpond turtle</name>
    <dbReference type="NCBI Taxonomy" id="74926"/>
    <lineage>
        <taxon>Eukaryota</taxon>
        <taxon>Metazoa</taxon>
        <taxon>Chordata</taxon>
        <taxon>Craniata</taxon>
        <taxon>Vertebrata</taxon>
        <taxon>Euteleostomi</taxon>
        <taxon>Archelosauria</taxon>
        <taxon>Testudinata</taxon>
        <taxon>Testudines</taxon>
        <taxon>Cryptodira</taxon>
        <taxon>Durocryptodira</taxon>
        <taxon>Testudinoidea</taxon>
        <taxon>Geoemydidae</taxon>
        <taxon>Geoemydinae</taxon>
        <taxon>Mauremys</taxon>
    </lineage>
</organism>
<comment type="caution">
    <text evidence="1">The sequence shown here is derived from an EMBL/GenBank/DDBJ whole genome shotgun (WGS) entry which is preliminary data.</text>
</comment>
<accession>A0A9D3X846</accession>
<sequence>MAVETKPAKKPCLQIAPCRRRLCRETWPLSSAPKESCWFEQEGAAGALALFLPQSCLTCEMVTIACRSRSTPDTHAPRLQLARAETELVVDLGAAEPEETASLIIAAQMCRFVLSSL</sequence>
<dbReference type="AlphaFoldDB" id="A0A9D3X846"/>
<name>A0A9D3X846_9SAUR</name>
<evidence type="ECO:0000313" key="2">
    <source>
        <dbReference type="Proteomes" id="UP000827986"/>
    </source>
</evidence>
<evidence type="ECO:0000313" key="1">
    <source>
        <dbReference type="EMBL" id="KAH1174656.1"/>
    </source>
</evidence>
<reference evidence="1" key="1">
    <citation type="submission" date="2021-09" db="EMBL/GenBank/DDBJ databases">
        <title>The genome of Mauremys mutica provides insights into the evolution of semi-aquatic lifestyle.</title>
        <authorList>
            <person name="Gong S."/>
            <person name="Gao Y."/>
        </authorList>
    </citation>
    <scope>NUCLEOTIDE SEQUENCE</scope>
    <source>
        <strain evidence="1">MM-2020</strain>
        <tissue evidence="1">Muscle</tissue>
    </source>
</reference>